<dbReference type="RefSeq" id="WP_236985854.1">
    <property type="nucleotide sequence ID" value="NZ_AP023086.1"/>
</dbReference>
<keyword evidence="2" id="KW-1185">Reference proteome</keyword>
<name>A0AAN1WEZ0_9GAMM</name>
<evidence type="ECO:0000313" key="2">
    <source>
        <dbReference type="Proteomes" id="UP001320119"/>
    </source>
</evidence>
<sequence length="544" mass="62509">MIRLRGLSLILAILLGIHVFALASIPVNASEALSKPITIRTIYVDNQNVFNPEIEKESGFAYRLTNALHIRTRERVVKEYLLFKTGDTLSVQLIEESERILRAKRNLQDAEITYQVDGLNADIYVKTLDTWSLKPKVSYKHKGNVSKTEFGIQEDNLLGLGIRASLSYRNDGERESKVLKLRDDNVFGNWHTAAITYIDSTDGNKQYAGFFKPFYALNVKRSYGIEYGHTDKETTLYEQGDELYRYRSNSQFSNLFWGYSSGLKNNNVLRHTFGLFSETKDYEAISAYINLEYNVLQHQFLPNNYQSTYPYYAIDYLQNSYRKTINFERIGRTEDIYMGFKAGFKIGYGDERWGNDESRWYTHAYAQKTYALGENQLLFLSANMDGRLSDKGSQNLLATAGFKYYHAQTNYFKGYLDMYSHTAINTDENDTLYLDADSGLRGYPLHYISGQHLQKITLEQRYYSDSYLWRIFHVGATAFFDAGRITGASDPTQDGIYKDFGLGLRLSNNRSSKGDVIHIDLAYPMDAQEADKGWTLSIESKATF</sequence>
<evidence type="ECO:0008006" key="3">
    <source>
        <dbReference type="Google" id="ProtNLM"/>
    </source>
</evidence>
<protein>
    <recommendedName>
        <fullName evidence="3">Haemolysin activator HlyB C-terminal domain-containing protein</fullName>
    </recommendedName>
</protein>
<dbReference type="KEGG" id="marq:MARGE09_P0552"/>
<dbReference type="AlphaFoldDB" id="A0AAN1WEZ0"/>
<dbReference type="Proteomes" id="UP001320119">
    <property type="component" value="Chromosome"/>
</dbReference>
<reference evidence="1 2" key="1">
    <citation type="journal article" date="2022" name="IScience">
        <title>An ultrasensitive nanofiber-based assay for enzymatic hydrolysis and deep-sea microbial degradation of cellulose.</title>
        <authorList>
            <person name="Tsudome M."/>
            <person name="Tachioka M."/>
            <person name="Miyazaki M."/>
            <person name="Uchimura K."/>
            <person name="Tsuda M."/>
            <person name="Takaki Y."/>
            <person name="Deguchi S."/>
        </authorList>
    </citation>
    <scope>NUCLEOTIDE SEQUENCE [LARGE SCALE GENOMIC DNA]</scope>
    <source>
        <strain evidence="1 2">GE09</strain>
    </source>
</reference>
<proteinExistence type="predicted"/>
<gene>
    <name evidence="1" type="ORF">MARGE09_P0552</name>
</gene>
<dbReference type="EMBL" id="AP023086">
    <property type="protein sequence ID" value="BCD96352.1"/>
    <property type="molecule type" value="Genomic_DNA"/>
</dbReference>
<accession>A0AAN1WEZ0</accession>
<organism evidence="1 2">
    <name type="scientific">Marinagarivorans cellulosilyticus</name>
    <dbReference type="NCBI Taxonomy" id="2721545"/>
    <lineage>
        <taxon>Bacteria</taxon>
        <taxon>Pseudomonadati</taxon>
        <taxon>Pseudomonadota</taxon>
        <taxon>Gammaproteobacteria</taxon>
        <taxon>Cellvibrionales</taxon>
        <taxon>Cellvibrionaceae</taxon>
        <taxon>Marinagarivorans</taxon>
    </lineage>
</organism>
<evidence type="ECO:0000313" key="1">
    <source>
        <dbReference type="EMBL" id="BCD96352.1"/>
    </source>
</evidence>